<dbReference type="AlphaFoldDB" id="A0A258CQ88"/>
<feature type="coiled-coil region" evidence="1">
    <location>
        <begin position="44"/>
        <end position="71"/>
    </location>
</feature>
<evidence type="ECO:0000313" key="4">
    <source>
        <dbReference type="Proteomes" id="UP000215616"/>
    </source>
</evidence>
<evidence type="ECO:0000256" key="2">
    <source>
        <dbReference type="SAM" id="SignalP"/>
    </source>
</evidence>
<gene>
    <name evidence="3" type="ORF">B7Z12_21280</name>
</gene>
<proteinExistence type="predicted"/>
<dbReference type="PROSITE" id="PS51318">
    <property type="entry name" value="TAT"/>
    <property type="match status" value="1"/>
</dbReference>
<reference evidence="3 4" key="1">
    <citation type="submission" date="2017-03" db="EMBL/GenBank/DDBJ databases">
        <title>Lifting the veil on microbial sulfur biogeochemistry in mining wastewaters.</title>
        <authorList>
            <person name="Kantor R.S."/>
            <person name="Colenbrander Nelson T."/>
            <person name="Marshall S."/>
            <person name="Bennett D."/>
            <person name="Apte S."/>
            <person name="Camacho D."/>
            <person name="Thomas B.C."/>
            <person name="Warren L.A."/>
            <person name="Banfield J.F."/>
        </authorList>
    </citation>
    <scope>NUCLEOTIDE SEQUENCE [LARGE SCALE GENOMIC DNA]</scope>
    <source>
        <strain evidence="3">32-67-7</strain>
    </source>
</reference>
<evidence type="ECO:0000313" key="3">
    <source>
        <dbReference type="EMBL" id="OYW97647.1"/>
    </source>
</evidence>
<dbReference type="EMBL" id="NCDQ01000620">
    <property type="protein sequence ID" value="OYW97647.1"/>
    <property type="molecule type" value="Genomic_DNA"/>
</dbReference>
<dbReference type="Proteomes" id="UP000215616">
    <property type="component" value="Unassembled WGS sequence"/>
</dbReference>
<organism evidence="3 4">
    <name type="scientific">Caulobacter vibrioides</name>
    <name type="common">Caulobacter crescentus</name>
    <dbReference type="NCBI Taxonomy" id="155892"/>
    <lineage>
        <taxon>Bacteria</taxon>
        <taxon>Pseudomonadati</taxon>
        <taxon>Pseudomonadota</taxon>
        <taxon>Alphaproteobacteria</taxon>
        <taxon>Caulobacterales</taxon>
        <taxon>Caulobacteraceae</taxon>
        <taxon>Caulobacter</taxon>
    </lineage>
</organism>
<accession>A0A258CQ88</accession>
<sequence length="239" mass="25113">MNMTRRRLAALLCGAAMIATTTSLTPTAQAQVAVYDPSNYAQNVLQAARALQQVNNQITSLQNQAQMLIGQARNLASLPYSSLSALQEQVAATQALLGEARALAYNVRDIQDAFHRRYGLADLTASDADLTLRAETRWATSVASFEDALKVQAGVVEGLETSRVEMQNLVSASQGAGGALQAAQAGNQLLALQAQQLSALTAVVVANGRAEALDAADRAAARADAKARFSKFMGAAPQP</sequence>
<keyword evidence="1" id="KW-0175">Coiled coil</keyword>
<dbReference type="NCBIfam" id="NF010448">
    <property type="entry name" value="PRK13874.1"/>
    <property type="match status" value="1"/>
</dbReference>
<dbReference type="NCBIfam" id="TIGR02780">
    <property type="entry name" value="TrbJ_Ti"/>
    <property type="match status" value="1"/>
</dbReference>
<keyword evidence="2" id="KW-0732">Signal</keyword>
<feature type="signal peptide" evidence="2">
    <location>
        <begin position="1"/>
        <end position="30"/>
    </location>
</feature>
<name>A0A258CQ88_CAUVI</name>
<evidence type="ECO:0000256" key="1">
    <source>
        <dbReference type="SAM" id="Coils"/>
    </source>
</evidence>
<comment type="caution">
    <text evidence="3">The sequence shown here is derived from an EMBL/GenBank/DDBJ whole genome shotgun (WGS) entry which is preliminary data.</text>
</comment>
<feature type="chain" id="PRO_5012175037" evidence="2">
    <location>
        <begin position="31"/>
        <end position="239"/>
    </location>
</feature>
<protein>
    <submittedName>
        <fullName evidence="3">P-type conjugative transfer protein TrbJ</fullName>
    </submittedName>
</protein>
<dbReference type="InterPro" id="IPR006311">
    <property type="entry name" value="TAT_signal"/>
</dbReference>
<dbReference type="InterPro" id="IPR014147">
    <property type="entry name" value="T4SS_TrbJ"/>
</dbReference>